<evidence type="ECO:0000313" key="1">
    <source>
        <dbReference type="EMBL" id="CAG8604238.1"/>
    </source>
</evidence>
<sequence>MGGNHPIWHHFTKLGPDKDYKQGRAKCDYCDYKCNESVIRSEGYLKVCDKASLEIKQLYFGSTFQEPEKKNLLVSTSRQRNS</sequence>
<dbReference type="Proteomes" id="UP000789702">
    <property type="component" value="Unassembled WGS sequence"/>
</dbReference>
<comment type="caution">
    <text evidence="1">The sequence shown here is derived from an EMBL/GenBank/DDBJ whole genome shotgun (WGS) entry which is preliminary data.</text>
</comment>
<organism evidence="1 2">
    <name type="scientific">Dentiscutata heterogama</name>
    <dbReference type="NCBI Taxonomy" id="1316150"/>
    <lineage>
        <taxon>Eukaryota</taxon>
        <taxon>Fungi</taxon>
        <taxon>Fungi incertae sedis</taxon>
        <taxon>Mucoromycota</taxon>
        <taxon>Glomeromycotina</taxon>
        <taxon>Glomeromycetes</taxon>
        <taxon>Diversisporales</taxon>
        <taxon>Gigasporaceae</taxon>
        <taxon>Dentiscutata</taxon>
    </lineage>
</organism>
<reference evidence="1" key="1">
    <citation type="submission" date="2021-06" db="EMBL/GenBank/DDBJ databases">
        <authorList>
            <person name="Kallberg Y."/>
            <person name="Tangrot J."/>
            <person name="Rosling A."/>
        </authorList>
    </citation>
    <scope>NUCLEOTIDE SEQUENCE</scope>
    <source>
        <strain evidence="1">IL203A</strain>
    </source>
</reference>
<keyword evidence="2" id="KW-1185">Reference proteome</keyword>
<proteinExistence type="predicted"/>
<dbReference type="EMBL" id="CAJVPU010010279">
    <property type="protein sequence ID" value="CAG8604238.1"/>
    <property type="molecule type" value="Genomic_DNA"/>
</dbReference>
<accession>A0ACA9MRH6</accession>
<gene>
    <name evidence="1" type="ORF">DHETER_LOCUS7377</name>
</gene>
<feature type="non-terminal residue" evidence="1">
    <location>
        <position position="82"/>
    </location>
</feature>
<protein>
    <submittedName>
        <fullName evidence="1">12496_t:CDS:1</fullName>
    </submittedName>
</protein>
<name>A0ACA9MRH6_9GLOM</name>
<evidence type="ECO:0000313" key="2">
    <source>
        <dbReference type="Proteomes" id="UP000789702"/>
    </source>
</evidence>